<feature type="binding site" evidence="6">
    <location>
        <position position="67"/>
    </location>
    <ligand>
        <name>Zn(2+)</name>
        <dbReference type="ChEBI" id="CHEBI:29105"/>
        <label>1</label>
    </ligand>
</feature>
<keyword evidence="4 6" id="KW-0378">Hydrolase</keyword>
<dbReference type="EC" id="3.5.2.3" evidence="6"/>
<dbReference type="CDD" id="cd01317">
    <property type="entry name" value="DHOase_IIa"/>
    <property type="match status" value="1"/>
</dbReference>
<dbReference type="NCBIfam" id="NF006839">
    <property type="entry name" value="PRK09357.1-4"/>
    <property type="match status" value="1"/>
</dbReference>
<dbReference type="InterPro" id="IPR002195">
    <property type="entry name" value="Dihydroorotase_CS"/>
</dbReference>
<dbReference type="GO" id="GO:0005737">
    <property type="term" value="C:cytoplasm"/>
    <property type="evidence" value="ECO:0007669"/>
    <property type="project" value="TreeGrafter"/>
</dbReference>
<dbReference type="Gene3D" id="3.20.20.140">
    <property type="entry name" value="Metal-dependent hydrolases"/>
    <property type="match status" value="1"/>
</dbReference>
<reference evidence="8 9" key="1">
    <citation type="submission" date="2012-10" db="EMBL/GenBank/DDBJ databases">
        <authorList>
            <person name="Zadoks R.N."/>
            <person name="Moroni P."/>
            <person name="Richards V.P."/>
            <person name="Durkin S.A.S."/>
            <person name="Kim M."/>
            <person name="Pavinski Bitar P.D."/>
            <person name="Stanhope M.J."/>
            <person name="Town C.D."/>
            <person name="Venter J.C."/>
        </authorList>
    </citation>
    <scope>NUCLEOTIDE SEQUENCE [LARGE SCALE GENOMIC DNA]</scope>
    <source>
        <strain evidence="8 9">CCUG 29376</strain>
    </source>
</reference>
<comment type="cofactor">
    <cofactor evidence="6">
        <name>Zn(2+)</name>
        <dbReference type="ChEBI" id="CHEBI:29105"/>
    </cofactor>
    <text evidence="6">Binds 2 Zn(2+) ions per subunit.</text>
</comment>
<dbReference type="GO" id="GO:0004151">
    <property type="term" value="F:dihydroorotase activity"/>
    <property type="evidence" value="ECO:0007669"/>
    <property type="project" value="UniProtKB-UniRule"/>
</dbReference>
<dbReference type="GO" id="GO:0008270">
    <property type="term" value="F:zinc ion binding"/>
    <property type="evidence" value="ECO:0007669"/>
    <property type="project" value="UniProtKB-UniRule"/>
</dbReference>
<feature type="binding site" evidence="6">
    <location>
        <position position="315"/>
    </location>
    <ligand>
        <name>substrate</name>
    </ligand>
</feature>
<dbReference type="GO" id="GO:0004038">
    <property type="term" value="F:allantoinase activity"/>
    <property type="evidence" value="ECO:0007669"/>
    <property type="project" value="TreeGrafter"/>
</dbReference>
<comment type="catalytic activity">
    <reaction evidence="6">
        <text>(S)-dihydroorotate + H2O = N-carbamoyl-L-aspartate + H(+)</text>
        <dbReference type="Rhea" id="RHEA:24296"/>
        <dbReference type="ChEBI" id="CHEBI:15377"/>
        <dbReference type="ChEBI" id="CHEBI:15378"/>
        <dbReference type="ChEBI" id="CHEBI:30864"/>
        <dbReference type="ChEBI" id="CHEBI:32814"/>
        <dbReference type="EC" id="3.5.2.3"/>
    </reaction>
</comment>
<name>A0AAV3JNP9_STRAG</name>
<comment type="similarity">
    <text evidence="2 6">Belongs to the metallo-dependent hydrolases superfamily. DHOase family. Class I DHOase subfamily.</text>
</comment>
<feature type="binding site" evidence="6">
    <location>
        <position position="158"/>
    </location>
    <ligand>
        <name>Zn(2+)</name>
        <dbReference type="ChEBI" id="CHEBI:29105"/>
        <label>2</label>
    </ligand>
</feature>
<dbReference type="PANTHER" id="PTHR43668">
    <property type="entry name" value="ALLANTOINASE"/>
    <property type="match status" value="1"/>
</dbReference>
<keyword evidence="5 6" id="KW-0665">Pyrimidine biosynthesis</keyword>
<evidence type="ECO:0000313" key="8">
    <source>
        <dbReference type="EMBL" id="EPW17137.1"/>
    </source>
</evidence>
<comment type="function">
    <text evidence="1 6">Catalyzes the reversible cyclization of carbamoyl aspartate to dihydroorotate.</text>
</comment>
<dbReference type="GO" id="GO:0006145">
    <property type="term" value="P:purine nucleobase catabolic process"/>
    <property type="evidence" value="ECO:0007669"/>
    <property type="project" value="TreeGrafter"/>
</dbReference>
<dbReference type="PROSITE" id="PS00483">
    <property type="entry name" value="DIHYDROOROTASE_2"/>
    <property type="match status" value="1"/>
</dbReference>
<dbReference type="InterPro" id="IPR011059">
    <property type="entry name" value="Metal-dep_hydrolase_composite"/>
</dbReference>
<dbReference type="SUPFAM" id="SSF51556">
    <property type="entry name" value="Metallo-dependent hydrolases"/>
    <property type="match status" value="1"/>
</dbReference>
<comment type="caution">
    <text evidence="8">The sequence shown here is derived from an EMBL/GenBank/DDBJ whole genome shotgun (WGS) entry which is preliminary data.</text>
</comment>
<keyword evidence="3 6" id="KW-0479">Metal-binding</keyword>
<dbReference type="InterPro" id="IPR004722">
    <property type="entry name" value="DHOase"/>
</dbReference>
<feature type="binding site" evidence="6">
    <location>
        <position position="158"/>
    </location>
    <ligand>
        <name>Zn(2+)</name>
        <dbReference type="ChEBI" id="CHEBI:29105"/>
        <label>1</label>
    </ligand>
</feature>
<feature type="binding site" evidence="6">
    <location>
        <begin position="69"/>
        <end position="71"/>
    </location>
    <ligand>
        <name>substrate</name>
    </ligand>
</feature>
<evidence type="ECO:0000313" key="9">
    <source>
        <dbReference type="Proteomes" id="UP000015267"/>
    </source>
</evidence>
<feature type="binding site" evidence="6">
    <location>
        <position position="101"/>
    </location>
    <ligand>
        <name>substrate</name>
    </ligand>
</feature>
<evidence type="ECO:0000259" key="7">
    <source>
        <dbReference type="Pfam" id="PF01979"/>
    </source>
</evidence>
<evidence type="ECO:0000256" key="2">
    <source>
        <dbReference type="ARBA" id="ARBA00010286"/>
    </source>
</evidence>
<dbReference type="NCBIfam" id="TIGR00857">
    <property type="entry name" value="pyrC_multi"/>
    <property type="match status" value="1"/>
</dbReference>
<feature type="binding site" evidence="6">
    <location>
        <position position="185"/>
    </location>
    <ligand>
        <name>Zn(2+)</name>
        <dbReference type="ChEBI" id="CHEBI:29105"/>
        <label>2</label>
    </ligand>
</feature>
<evidence type="ECO:0000256" key="6">
    <source>
        <dbReference type="HAMAP-Rule" id="MF_00220"/>
    </source>
</evidence>
<evidence type="ECO:0000256" key="4">
    <source>
        <dbReference type="ARBA" id="ARBA00022801"/>
    </source>
</evidence>
<dbReference type="InterPro" id="IPR032466">
    <property type="entry name" value="Metal_Hydrolase"/>
</dbReference>
<dbReference type="HAMAP" id="MF_00220_B">
    <property type="entry name" value="PyrC_classI_B"/>
    <property type="match status" value="1"/>
</dbReference>
<gene>
    <name evidence="6" type="primary">pyrC</name>
    <name evidence="8" type="ORF">SAG0055_07365</name>
</gene>
<protein>
    <recommendedName>
        <fullName evidence="6">Dihydroorotase</fullName>
        <shortName evidence="6">DHOase</shortName>
        <ecNumber evidence="6">3.5.2.3</ecNumber>
    </recommendedName>
</protein>
<dbReference type="Pfam" id="PF01979">
    <property type="entry name" value="Amidohydro_1"/>
    <property type="match status" value="1"/>
</dbReference>
<dbReference type="InterPro" id="IPR050138">
    <property type="entry name" value="DHOase/Allantoinase_Hydrolase"/>
</dbReference>
<dbReference type="PANTHER" id="PTHR43668:SF2">
    <property type="entry name" value="ALLANTOINASE"/>
    <property type="match status" value="1"/>
</dbReference>
<dbReference type="InterPro" id="IPR006680">
    <property type="entry name" value="Amidohydro-rel"/>
</dbReference>
<dbReference type="Proteomes" id="UP000015267">
    <property type="component" value="Unassembled WGS sequence"/>
</dbReference>
<accession>A0AAV3JNP9</accession>
<feature type="binding site" evidence="6">
    <location>
        <position position="238"/>
    </location>
    <ligand>
        <name>Zn(2+)</name>
        <dbReference type="ChEBI" id="CHEBI:29105"/>
        <label>2</label>
    </ligand>
</feature>
<feature type="binding site" evidence="6">
    <location>
        <position position="69"/>
    </location>
    <ligand>
        <name>Zn(2+)</name>
        <dbReference type="ChEBI" id="CHEBI:29105"/>
        <label>1</label>
    </ligand>
</feature>
<evidence type="ECO:0000256" key="3">
    <source>
        <dbReference type="ARBA" id="ARBA00022723"/>
    </source>
</evidence>
<comment type="caution">
    <text evidence="6">Lacks conserved residue(s) required for the propagation of feature annotation.</text>
</comment>
<evidence type="ECO:0000256" key="1">
    <source>
        <dbReference type="ARBA" id="ARBA00002368"/>
    </source>
</evidence>
<organism evidence="8 9">
    <name type="scientific">Streptococcus agalactiae CCUG 29376</name>
    <dbReference type="NCBI Taxonomy" id="1105255"/>
    <lineage>
        <taxon>Bacteria</taxon>
        <taxon>Bacillati</taxon>
        <taxon>Bacillota</taxon>
        <taxon>Bacilli</taxon>
        <taxon>Lactobacillales</taxon>
        <taxon>Streptococcaceae</taxon>
        <taxon>Streptococcus</taxon>
    </lineage>
</organism>
<feature type="binding site" evidence="6">
    <location>
        <position position="284"/>
    </location>
    <ligand>
        <name>substrate</name>
    </ligand>
</feature>
<evidence type="ECO:0000256" key="5">
    <source>
        <dbReference type="ARBA" id="ARBA00022975"/>
    </source>
</evidence>
<feature type="binding site" evidence="6">
    <location>
        <position position="311"/>
    </location>
    <ligand>
        <name>Zn(2+)</name>
        <dbReference type="ChEBI" id="CHEBI:29105"/>
        <label>1</label>
    </ligand>
</feature>
<dbReference type="PROSITE" id="PS00482">
    <property type="entry name" value="DIHYDROOROTASE_1"/>
    <property type="match status" value="1"/>
</dbReference>
<comment type="pathway">
    <text evidence="6">Pyrimidine metabolism; UMP biosynthesis via de novo pathway; (S)-dihydroorotate from bicarbonate: step 3/3.</text>
</comment>
<dbReference type="SUPFAM" id="SSF51338">
    <property type="entry name" value="Composite domain of metallo-dependent hydrolases"/>
    <property type="match status" value="1"/>
</dbReference>
<keyword evidence="6" id="KW-0862">Zinc</keyword>
<feature type="active site" evidence="6">
    <location>
        <position position="311"/>
    </location>
</feature>
<sequence length="438" mass="47311">MAKLERTDMYIIKNGLIIDPQSGFNQVSDMLIDQGKIKQISKEIDIKGIPIIDASNKIVAPGLVDIHVHFREPGQTHKENIHTGALSAAAGGFTTVLMMANTNPTISSPEIVKQVKESAAKEAIKIETVATITKSLNGKDLVNFEELLEAGVAGFSDDGIPLTDTKVLQEAMNLARKHDVVLSLHEEDPSLNGVLGINEHIAQKIYHVCGASGLAEYSMIARDAMIAYQTQAKVHIQHLSSSESVEVVDFAQKLGVNLTAEVTPQHFSKTEDLLLTKGANAKLNPPLRLEKDRQALIDGLKSGVISIIASDHAPHHIMEKAADNISQAPSGMTGLETSLALGITYLVSTKELSMIDFLAKMTCNPAQLYGFDAGYLREGGPADIVIFDQAQERIIKAEFASKSSNSPFIGDKLKGVVHYTICNGEIVYQKDSHAATLV</sequence>
<dbReference type="EMBL" id="ANDB01000013">
    <property type="protein sequence ID" value="EPW17137.1"/>
    <property type="molecule type" value="Genomic_DNA"/>
</dbReference>
<proteinExistence type="inferred from homology"/>
<feature type="domain" description="Amidohydrolase-related" evidence="7">
    <location>
        <begin position="58"/>
        <end position="427"/>
    </location>
</feature>
<dbReference type="GO" id="GO:0044205">
    <property type="term" value="P:'de novo' UMP biosynthetic process"/>
    <property type="evidence" value="ECO:0007669"/>
    <property type="project" value="UniProtKB-UniRule"/>
</dbReference>
<dbReference type="AlphaFoldDB" id="A0AAV3JNP9"/>